<proteinExistence type="predicted"/>
<dbReference type="Pfam" id="PF23769">
    <property type="entry name" value="Beta-prop_WDR75_2nd"/>
    <property type="match status" value="2"/>
</dbReference>
<dbReference type="SUPFAM" id="SSF50978">
    <property type="entry name" value="WD40 repeat-like"/>
    <property type="match status" value="3"/>
</dbReference>
<evidence type="ECO:0000256" key="6">
    <source>
        <dbReference type="ARBA" id="ARBA00023163"/>
    </source>
</evidence>
<dbReference type="PANTHER" id="PTHR44215">
    <property type="entry name" value="WD REPEAT-CONTAINING PROTEIN 75"/>
    <property type="match status" value="1"/>
</dbReference>
<feature type="region of interest" description="Disordered" evidence="8">
    <location>
        <begin position="1046"/>
        <end position="1071"/>
    </location>
</feature>
<feature type="domain" description="WD repeat-containing protein 75 second beta-propeller" evidence="9">
    <location>
        <begin position="372"/>
        <end position="572"/>
    </location>
</feature>
<evidence type="ECO:0000256" key="3">
    <source>
        <dbReference type="ARBA" id="ARBA00022552"/>
    </source>
</evidence>
<dbReference type="Gene3D" id="2.130.10.10">
    <property type="entry name" value="YVTN repeat-like/Quinoprotein amine dehydrogenase"/>
    <property type="match status" value="2"/>
</dbReference>
<dbReference type="GO" id="GO:0003723">
    <property type="term" value="F:RNA binding"/>
    <property type="evidence" value="ECO:0007669"/>
    <property type="project" value="InterPro"/>
</dbReference>
<dbReference type="InterPro" id="IPR001680">
    <property type="entry name" value="WD40_rpt"/>
</dbReference>
<evidence type="ECO:0000256" key="2">
    <source>
        <dbReference type="ARBA" id="ARBA00022517"/>
    </source>
</evidence>
<dbReference type="SMART" id="SM00320">
    <property type="entry name" value="WD40"/>
    <property type="match status" value="5"/>
</dbReference>
<dbReference type="InterPro" id="IPR015943">
    <property type="entry name" value="WD40/YVTN_repeat-like_dom_sf"/>
</dbReference>
<keyword evidence="4" id="KW-0853">WD repeat</keyword>
<dbReference type="GO" id="GO:2000234">
    <property type="term" value="P:positive regulation of rRNA processing"/>
    <property type="evidence" value="ECO:0007669"/>
    <property type="project" value="TreeGrafter"/>
</dbReference>
<keyword evidence="3" id="KW-0698">rRNA processing</keyword>
<dbReference type="InterPro" id="IPR053826">
    <property type="entry name" value="WDR75"/>
</dbReference>
<dbReference type="VEuPathDB" id="VectorBase:CSON014858"/>
<organism evidence="10">
    <name type="scientific">Culicoides sonorensis</name>
    <name type="common">Biting midge</name>
    <dbReference type="NCBI Taxonomy" id="179676"/>
    <lineage>
        <taxon>Eukaryota</taxon>
        <taxon>Metazoa</taxon>
        <taxon>Ecdysozoa</taxon>
        <taxon>Arthropoda</taxon>
        <taxon>Hexapoda</taxon>
        <taxon>Insecta</taxon>
        <taxon>Pterygota</taxon>
        <taxon>Neoptera</taxon>
        <taxon>Endopterygota</taxon>
        <taxon>Diptera</taxon>
        <taxon>Nematocera</taxon>
        <taxon>Chironomoidea</taxon>
        <taxon>Ceratopogonidae</taxon>
        <taxon>Ceratopogoninae</taxon>
        <taxon>Culicoides</taxon>
        <taxon>Monoculicoides</taxon>
    </lineage>
</organism>
<accession>A0A336MBY9</accession>
<feature type="domain" description="WD repeat-containing protein 75 second beta-propeller" evidence="9">
    <location>
        <begin position="775"/>
        <end position="893"/>
    </location>
</feature>
<evidence type="ECO:0000256" key="4">
    <source>
        <dbReference type="ARBA" id="ARBA00022574"/>
    </source>
</evidence>
<evidence type="ECO:0000259" key="9">
    <source>
        <dbReference type="Pfam" id="PF23769"/>
    </source>
</evidence>
<gene>
    <name evidence="10" type="primary">CSON014858</name>
</gene>
<dbReference type="InterPro" id="IPR036322">
    <property type="entry name" value="WD40_repeat_dom_sf"/>
</dbReference>
<name>A0A336MBY9_CULSO</name>
<dbReference type="InterPro" id="IPR057644">
    <property type="entry name" value="Beta-prop_WDR75_2nd"/>
</dbReference>
<keyword evidence="7" id="KW-0539">Nucleus</keyword>
<evidence type="ECO:0000256" key="7">
    <source>
        <dbReference type="ARBA" id="ARBA00023242"/>
    </source>
</evidence>
<dbReference type="GO" id="GO:0032040">
    <property type="term" value="C:small-subunit processome"/>
    <property type="evidence" value="ECO:0007669"/>
    <property type="project" value="InterPro"/>
</dbReference>
<evidence type="ECO:0000256" key="1">
    <source>
        <dbReference type="ARBA" id="ARBA00004604"/>
    </source>
</evidence>
<sequence length="1071" mass="121955">MCKDHNSTKILLNGEGNTITVSNIMENSNINSEDVLKVKKLTGGSLVDHRPVFSRDGEYAFMVCNDVVKCYNAVTSEWVRDYSTKSTSPIIKIELDLLLSSRILICNCDGELSTWQWKNGLQESVKTLNLGTTNPKVLSFNLVYFKNSAIVTWTSDDANGVPSIAVMNYVDNKIMYKFGLNLKPSKICVAVAAKGLNYFAFIQGSRLYIVDFVFNKTTFREHLNQNRDHFTTIVCHPESDTIATGDVKGRIRLWRNVNDAGSVVKVDLYHWHHTPVNSIAFTSSGTMFYSGGSEAVLVKWIENEPDNRSYLPRITAAIAHINVTNDNSKIVVATNDNAIHFYDAQLKLLSMIQHFTWMPNDYTGLNPFPIGLQVNPRTQSIVLNGRAGHLQFFSTHTNSLLYNLDITSQNYQCPEYNKLLFNTRITQCALNVSWMATAEVWDDFQHASEVRLKFWAYNEAKQTFTLNTNVEMPHDKGINKLQFSSTHSVKNLMCVSAGKDKTLKLWMQEDSKNIYHQGKVWMCIAVLTFKDRPINSTSFSSDCSLLAAGFGNTLCIFDTKTFKMKCALTAPNAIDGSANKVQISLNTSQKSPKKQDNLQKRQFYINQIKLLFKSEKHELLKDITRDRRRTVTINRMKKLENQLSSDQNENLFKKLILTPDLSFEQKIDTIHRLGLHYEVSEMVKNDVASYLYKKRSKLKNTFKTVNYGIQKLKREFKFQEMASYTHLKNRGSNSTRLHVPTWFVHFIDSRKPDTKKRIVKNKTDSPKLESGPIEKAPTSIKHVLFGNEDHCHLVCVCTSSRLLIWNLLNLRLQSSFNFSTKFISIDTQTNLIAAFSQENELIIFHINSPLPVYTHKGMTDIYGMTWVPRRYPKAKLSVADWQAASQLYFLNTQQELLYIDTETEADGSKAKLYLNNLNEQQMNYNTPFASILANNTTSHTKKEFQYWNTNQLGSGPSVVKELKFFQSHTMAPLHLLGNNFILSLSKNSSKPSTSISGGDIKTESSENGDNLIDSSGFDEEEFDDNSQEFLDRKEMLAKLEAVTNNYNHKNNPLNQHHTGNISSKGNFDVSI</sequence>
<dbReference type="Pfam" id="PF23869">
    <property type="entry name" value="Beta-prop_WDR75_1st"/>
    <property type="match status" value="1"/>
</dbReference>
<dbReference type="PANTHER" id="PTHR44215:SF1">
    <property type="entry name" value="WD REPEAT-CONTAINING PROTEIN 75"/>
    <property type="match status" value="1"/>
</dbReference>
<keyword evidence="5" id="KW-0677">Repeat</keyword>
<evidence type="ECO:0000256" key="8">
    <source>
        <dbReference type="SAM" id="MobiDB-lite"/>
    </source>
</evidence>
<evidence type="ECO:0000256" key="5">
    <source>
        <dbReference type="ARBA" id="ARBA00022737"/>
    </source>
</evidence>
<dbReference type="OMA" id="NLRCATA"/>
<protein>
    <submittedName>
        <fullName evidence="10">CSON014858 protein</fullName>
    </submittedName>
</protein>
<feature type="compositionally biased region" description="Polar residues" evidence="8">
    <location>
        <begin position="1046"/>
        <end position="1065"/>
    </location>
</feature>
<evidence type="ECO:0000313" key="10">
    <source>
        <dbReference type="EMBL" id="SSX27805.1"/>
    </source>
</evidence>
<dbReference type="AlphaFoldDB" id="A0A336MBY9"/>
<dbReference type="GO" id="GO:0045943">
    <property type="term" value="P:positive regulation of transcription by RNA polymerase I"/>
    <property type="evidence" value="ECO:0007669"/>
    <property type="project" value="InterPro"/>
</dbReference>
<keyword evidence="6" id="KW-0804">Transcription</keyword>
<dbReference type="EMBL" id="UFQT01000880">
    <property type="protein sequence ID" value="SSX27805.1"/>
    <property type="molecule type" value="Genomic_DNA"/>
</dbReference>
<reference evidence="10" key="1">
    <citation type="submission" date="2018-07" db="EMBL/GenBank/DDBJ databases">
        <authorList>
            <person name="Quirk P.G."/>
            <person name="Krulwich T.A."/>
        </authorList>
    </citation>
    <scope>NUCLEOTIDE SEQUENCE</scope>
</reference>
<dbReference type="GO" id="GO:0006364">
    <property type="term" value="P:rRNA processing"/>
    <property type="evidence" value="ECO:0007669"/>
    <property type="project" value="UniProtKB-KW"/>
</dbReference>
<keyword evidence="2" id="KW-0690">Ribosome biogenesis</keyword>
<feature type="region of interest" description="Disordered" evidence="8">
    <location>
        <begin position="988"/>
        <end position="1026"/>
    </location>
</feature>
<feature type="compositionally biased region" description="Acidic residues" evidence="8">
    <location>
        <begin position="1016"/>
        <end position="1026"/>
    </location>
</feature>
<comment type="subcellular location">
    <subcellularLocation>
        <location evidence="1">Nucleus</location>
        <location evidence="1">Nucleolus</location>
    </subcellularLocation>
</comment>